<dbReference type="Proteomes" id="UP000310121">
    <property type="component" value="Unassembled WGS sequence"/>
</dbReference>
<reference evidence="1 2" key="1">
    <citation type="submission" date="2018-10" db="EMBL/GenBank/DDBJ databases">
        <title>Fifty Aureobasidium pullulans genomes reveal a recombining polyextremotolerant generalist.</title>
        <authorList>
            <person name="Gostincar C."/>
            <person name="Turk M."/>
            <person name="Zajc J."/>
            <person name="Gunde-Cimerman N."/>
        </authorList>
    </citation>
    <scope>NUCLEOTIDE SEQUENCE [LARGE SCALE GENOMIC DNA]</scope>
    <source>
        <strain evidence="1 2">EXF-3844</strain>
    </source>
</reference>
<accession>A0A4S9SWK8</accession>
<evidence type="ECO:0000313" key="1">
    <source>
        <dbReference type="EMBL" id="THZ16324.1"/>
    </source>
</evidence>
<comment type="caution">
    <text evidence="1">The sequence shown here is derived from an EMBL/GenBank/DDBJ whole genome shotgun (WGS) entry which is preliminary data.</text>
</comment>
<sequence>MVSDSAPSGVSESPHKVKDGIAPSKGYILTLPTELLAMTLENLKQKELGMVRRTCKTLCNVATLPFARTMPTVRHFRFVEEDMDRLVGLTAHPIFGRMLSCISLSTCRLVQADETQLLKESQRLCRLRQSTYQPSGILDSKDEELMHQSWQIHDHNKAQELQSRFFMRGLHVRSLTQALLNLKMCRNFDVALGLYDHDDLTELLMNSPALEHLKPGPGKEDDFVCTLQVLKAAIDMSQFPVKTLDLELRGNHRAQIEIDKQDLFWLKMQPVPDIRIKMTCCEATSVTEISCSKSQIKMTGHDLGPNPMDEEITECDSRPGWLSSRYMWLWYYVYFNKYQEAVLTEISADYNTPEHFVQSSAFQHLTIRGCDLSEQKDPFGDGTKSSGLTLCQKLKSLASLESLVLEEIWDYSNEEWIQEEPVRWTGQEQIHAGLDKLAARMSGWEWED</sequence>
<proteinExistence type="predicted"/>
<organism evidence="1 2">
    <name type="scientific">Aureobasidium pullulans</name>
    <name type="common">Black yeast</name>
    <name type="synonym">Pullularia pullulans</name>
    <dbReference type="NCBI Taxonomy" id="5580"/>
    <lineage>
        <taxon>Eukaryota</taxon>
        <taxon>Fungi</taxon>
        <taxon>Dikarya</taxon>
        <taxon>Ascomycota</taxon>
        <taxon>Pezizomycotina</taxon>
        <taxon>Dothideomycetes</taxon>
        <taxon>Dothideomycetidae</taxon>
        <taxon>Dothideales</taxon>
        <taxon>Saccotheciaceae</taxon>
        <taxon>Aureobasidium</taxon>
    </lineage>
</organism>
<dbReference type="InterPro" id="IPR036047">
    <property type="entry name" value="F-box-like_dom_sf"/>
</dbReference>
<protein>
    <recommendedName>
        <fullName evidence="3">F-box domain-containing protein</fullName>
    </recommendedName>
</protein>
<evidence type="ECO:0000313" key="2">
    <source>
        <dbReference type="Proteomes" id="UP000310121"/>
    </source>
</evidence>
<gene>
    <name evidence="1" type="ORF">D6C90_10004</name>
</gene>
<evidence type="ECO:0008006" key="3">
    <source>
        <dbReference type="Google" id="ProtNLM"/>
    </source>
</evidence>
<dbReference type="AlphaFoldDB" id="A0A4S9SWK8"/>
<dbReference type="SUPFAM" id="SSF81383">
    <property type="entry name" value="F-box domain"/>
    <property type="match status" value="1"/>
</dbReference>
<dbReference type="EMBL" id="QZBN01001844">
    <property type="protein sequence ID" value="THZ16324.1"/>
    <property type="molecule type" value="Genomic_DNA"/>
</dbReference>
<name>A0A4S9SWK8_AURPU</name>